<evidence type="ECO:0000313" key="2">
    <source>
        <dbReference type="Proteomes" id="UP000702209"/>
    </source>
</evidence>
<comment type="caution">
    <text evidence="1">The sequence shown here is derived from an EMBL/GenBank/DDBJ whole genome shotgun (WGS) entry which is preliminary data.</text>
</comment>
<sequence>MLAIYSAAIAVVTGATSAWIGYYFNVRKDRLQWNRNHATRWDSARHEAYVAFAAAIKREIRLHVKMAATKHPDLWPGHETLPVEEGWPLLAAAEDTRADLLESILLLADGPTVEAARDWQQKVWELRVLHNDDAASAETIRQALARASDARDRFYACARPDLGIHTALPAPQPLRALGTADESDTMMIDSPS</sequence>
<proteinExistence type="predicted"/>
<keyword evidence="2" id="KW-1185">Reference proteome</keyword>
<protein>
    <recommendedName>
        <fullName evidence="3">Secreted protein</fullName>
    </recommendedName>
</protein>
<organism evidence="1 2">
    <name type="scientific">Nocardia amamiensis</name>
    <dbReference type="NCBI Taxonomy" id="404578"/>
    <lineage>
        <taxon>Bacteria</taxon>
        <taxon>Bacillati</taxon>
        <taxon>Actinomycetota</taxon>
        <taxon>Actinomycetes</taxon>
        <taxon>Mycobacteriales</taxon>
        <taxon>Nocardiaceae</taxon>
        <taxon>Nocardia</taxon>
    </lineage>
</organism>
<name>A0ABS0CTF9_9NOCA</name>
<evidence type="ECO:0008006" key="3">
    <source>
        <dbReference type="Google" id="ProtNLM"/>
    </source>
</evidence>
<reference evidence="1 2" key="1">
    <citation type="submission" date="2020-10" db="EMBL/GenBank/DDBJ databases">
        <title>Identification of Nocardia species via Next-generation sequencing and recognition of intraspecies genetic diversity.</title>
        <authorList>
            <person name="Li P."/>
            <person name="Li P."/>
            <person name="Lu B."/>
        </authorList>
    </citation>
    <scope>NUCLEOTIDE SEQUENCE [LARGE SCALE GENOMIC DNA]</scope>
    <source>
        <strain evidence="1 2">BJ06-0157</strain>
    </source>
</reference>
<evidence type="ECO:0000313" key="1">
    <source>
        <dbReference type="EMBL" id="MBF6298124.1"/>
    </source>
</evidence>
<dbReference type="EMBL" id="JADLQX010000007">
    <property type="protein sequence ID" value="MBF6298124.1"/>
    <property type="molecule type" value="Genomic_DNA"/>
</dbReference>
<dbReference type="Proteomes" id="UP000702209">
    <property type="component" value="Unassembled WGS sequence"/>
</dbReference>
<gene>
    <name evidence="1" type="ORF">IU459_11280</name>
</gene>
<dbReference type="RefSeq" id="WP_195129442.1">
    <property type="nucleotide sequence ID" value="NZ_JADLQX010000007.1"/>
</dbReference>
<accession>A0ABS0CTF9</accession>